<dbReference type="EMBL" id="CABWKH010000026">
    <property type="protein sequence ID" value="VWQ38015.1"/>
    <property type="molecule type" value="Genomic_DNA"/>
</dbReference>
<gene>
    <name evidence="1" type="ORF">BIFLH23_01994</name>
</gene>
<dbReference type="Proteomes" id="UP000494246">
    <property type="component" value="Unassembled WGS sequence"/>
</dbReference>
<accession>A0A8U0LLV1</accession>
<dbReference type="AlphaFoldDB" id="A0A8U0LLV1"/>
<sequence>MHATYLISIYKEPKSICHNMLIDLRLLAMTKLSLIYQNLIM</sequence>
<comment type="caution">
    <text evidence="1">The sequence shown here is derived from an EMBL/GenBank/DDBJ whole genome shotgun (WGS) entry which is preliminary data.</text>
</comment>
<protein>
    <submittedName>
        <fullName evidence="1">Uncharacterized protein</fullName>
    </submittedName>
</protein>
<evidence type="ECO:0000313" key="1">
    <source>
        <dbReference type="EMBL" id="VWQ38015.1"/>
    </source>
</evidence>
<organism evidence="1 2">
    <name type="scientific">Bifidobacterium longum subsp. infantis</name>
    <dbReference type="NCBI Taxonomy" id="1682"/>
    <lineage>
        <taxon>Bacteria</taxon>
        <taxon>Bacillati</taxon>
        <taxon>Actinomycetota</taxon>
        <taxon>Actinomycetes</taxon>
        <taxon>Bifidobacteriales</taxon>
        <taxon>Bifidobacteriaceae</taxon>
        <taxon>Bifidobacterium</taxon>
    </lineage>
</organism>
<reference evidence="1 2" key="1">
    <citation type="submission" date="2019-10" db="EMBL/GenBank/DDBJ databases">
        <authorList>
            <consortium name="Melissa Lawson"/>
            <person name="O'neill I."/>
        </authorList>
    </citation>
    <scope>NUCLEOTIDE SEQUENCE [LARGE SCALE GENOMIC DNA]</scope>
    <source>
        <strain evidence="1">LH_23</strain>
    </source>
</reference>
<name>A0A8U0LLV1_BIFLI</name>
<proteinExistence type="predicted"/>
<evidence type="ECO:0000313" key="2">
    <source>
        <dbReference type="Proteomes" id="UP000494246"/>
    </source>
</evidence>